<dbReference type="AlphaFoldDB" id="A0AA36CAS6"/>
<comment type="caution">
    <text evidence="2">The sequence shown here is derived from an EMBL/GenBank/DDBJ whole genome shotgun (WGS) entry which is preliminary data.</text>
</comment>
<sequence>MSITHFKADNFLLRHNNVEWTETGPDGKTETKSKTSGKSLTPMQRRLLFLALLGIVAPNDSSSSSSVSTTTSKDCGLPDEFLTLPEYAQKELEAVWGAYTQGDCEAEKQKTKDILDIVRQFGEEFGPEAKPKGGKKGEKPTEPKPESTSQAPELTTAEKEEPAASTGTPSTTVAPEITSEVPDGDLTTERLESITTTEPELPEEREKPISVPEESTANFGPEDPEEAEPRKKFKPRNKFRPDGKRRQQPKPQIDANTEDYRGEDPEDFPDADQDVQDHEEFQGHTPRPTQGYHQYKKLQSRHQDDYDGGASNSNTPVGGRVIFSHSKKFRNDYQDYEHEDEENEGRNSEDPLAEKFDTPDAPFLQGASAGVRRQFMKTWGDKDIVSEPLRAQKIQLLAVSLLTGKQLEKYNAWATKRRRVLKAREQELSELSPAAKRMLRRLSNSHDTRNISIHPKIKQELRTFIERHRQRVAAKVIRAVA</sequence>
<gene>
    <name evidence="2" type="ORF">MSPICULIGERA_LOCUS3637</name>
</gene>
<feature type="region of interest" description="Disordered" evidence="1">
    <location>
        <begin position="122"/>
        <end position="321"/>
    </location>
</feature>
<dbReference type="Proteomes" id="UP001177023">
    <property type="component" value="Unassembled WGS sequence"/>
</dbReference>
<feature type="compositionally biased region" description="Acidic residues" evidence="1">
    <location>
        <begin position="264"/>
        <end position="274"/>
    </location>
</feature>
<protein>
    <submittedName>
        <fullName evidence="2">Uncharacterized protein</fullName>
    </submittedName>
</protein>
<feature type="compositionally biased region" description="Basic and acidic residues" evidence="1">
    <location>
        <begin position="127"/>
        <end position="145"/>
    </location>
</feature>
<feature type="non-terminal residue" evidence="2">
    <location>
        <position position="1"/>
    </location>
</feature>
<evidence type="ECO:0000313" key="3">
    <source>
        <dbReference type="Proteomes" id="UP001177023"/>
    </source>
</evidence>
<accession>A0AA36CAS6</accession>
<evidence type="ECO:0000256" key="1">
    <source>
        <dbReference type="SAM" id="MobiDB-lite"/>
    </source>
</evidence>
<proteinExistence type="predicted"/>
<feature type="region of interest" description="Disordered" evidence="1">
    <location>
        <begin position="334"/>
        <end position="364"/>
    </location>
</feature>
<reference evidence="2" key="1">
    <citation type="submission" date="2023-06" db="EMBL/GenBank/DDBJ databases">
        <authorList>
            <person name="Delattre M."/>
        </authorList>
    </citation>
    <scope>NUCLEOTIDE SEQUENCE</scope>
    <source>
        <strain evidence="2">AF72</strain>
    </source>
</reference>
<evidence type="ECO:0000313" key="2">
    <source>
        <dbReference type="EMBL" id="CAJ0564974.1"/>
    </source>
</evidence>
<feature type="compositionally biased region" description="Basic and acidic residues" evidence="1">
    <location>
        <begin position="344"/>
        <end position="358"/>
    </location>
</feature>
<keyword evidence="3" id="KW-1185">Reference proteome</keyword>
<name>A0AA36CAS6_9BILA</name>
<feature type="region of interest" description="Disordered" evidence="1">
    <location>
        <begin position="19"/>
        <end position="39"/>
    </location>
</feature>
<dbReference type="EMBL" id="CATQJA010000945">
    <property type="protein sequence ID" value="CAJ0564974.1"/>
    <property type="molecule type" value="Genomic_DNA"/>
</dbReference>
<organism evidence="2 3">
    <name type="scientific">Mesorhabditis spiculigera</name>
    <dbReference type="NCBI Taxonomy" id="96644"/>
    <lineage>
        <taxon>Eukaryota</taxon>
        <taxon>Metazoa</taxon>
        <taxon>Ecdysozoa</taxon>
        <taxon>Nematoda</taxon>
        <taxon>Chromadorea</taxon>
        <taxon>Rhabditida</taxon>
        <taxon>Rhabditina</taxon>
        <taxon>Rhabditomorpha</taxon>
        <taxon>Rhabditoidea</taxon>
        <taxon>Rhabditidae</taxon>
        <taxon>Mesorhabditinae</taxon>
        <taxon>Mesorhabditis</taxon>
    </lineage>
</organism>